<dbReference type="RefSeq" id="WP_230554361.1">
    <property type="nucleotide sequence ID" value="NZ_JAJISD010000025.1"/>
</dbReference>
<proteinExistence type="predicted"/>
<dbReference type="EMBL" id="JAJISD010000025">
    <property type="protein sequence ID" value="MCC8432993.1"/>
    <property type="molecule type" value="Genomic_DNA"/>
</dbReference>
<evidence type="ECO:0000313" key="2">
    <source>
        <dbReference type="Proteomes" id="UP001198862"/>
    </source>
</evidence>
<sequence length="135" mass="15125">MAVFVYFLQGDNVATAFASHLVEAGNTWNVDNKWSVRHDRAHVPGMQNHVHIMMKGREVSVINKDGTPSHSTDRGKVPNWVITQIRDRGLIESQLIVEASSTPLIVPPEIIAAAVQHQELEARATELISRQLRRD</sequence>
<accession>A0ABS8L556</accession>
<keyword evidence="2" id="KW-1185">Reference proteome</keyword>
<evidence type="ECO:0000313" key="1">
    <source>
        <dbReference type="EMBL" id="MCC8432993.1"/>
    </source>
</evidence>
<protein>
    <submittedName>
        <fullName evidence="1">Uncharacterized protein</fullName>
    </submittedName>
</protein>
<dbReference type="Proteomes" id="UP001198862">
    <property type="component" value="Unassembled WGS sequence"/>
</dbReference>
<gene>
    <name evidence="1" type="ORF">LJ725_28830</name>
</gene>
<name>A0ABS8L556_9HYPH</name>
<comment type="caution">
    <text evidence="1">The sequence shown here is derived from an EMBL/GenBank/DDBJ whole genome shotgun (WGS) entry which is preliminary data.</text>
</comment>
<reference evidence="1 2" key="1">
    <citation type="submission" date="2021-11" db="EMBL/GenBank/DDBJ databases">
        <authorList>
            <person name="Lee D.-H."/>
            <person name="Kim S.-B."/>
        </authorList>
    </citation>
    <scope>NUCLEOTIDE SEQUENCE [LARGE SCALE GENOMIC DNA]</scope>
    <source>
        <strain evidence="1 2">KCTC 52223</strain>
    </source>
</reference>
<organism evidence="1 2">
    <name type="scientific">Reyranella aquatilis</name>
    <dbReference type="NCBI Taxonomy" id="2035356"/>
    <lineage>
        <taxon>Bacteria</taxon>
        <taxon>Pseudomonadati</taxon>
        <taxon>Pseudomonadota</taxon>
        <taxon>Alphaproteobacteria</taxon>
        <taxon>Hyphomicrobiales</taxon>
        <taxon>Reyranellaceae</taxon>
        <taxon>Reyranella</taxon>
    </lineage>
</organism>